<accession>A0A3G2JQS7</accession>
<dbReference type="AlphaFoldDB" id="A0A3G2JQS7"/>
<dbReference type="Proteomes" id="UP000268329">
    <property type="component" value="Chromosome"/>
</dbReference>
<dbReference type="InterPro" id="IPR018306">
    <property type="entry name" value="Phage_T5_Orf172_DNA-bd"/>
</dbReference>
<proteinExistence type="predicted"/>
<evidence type="ECO:0000313" key="4">
    <source>
        <dbReference type="Proteomes" id="UP000268329"/>
    </source>
</evidence>
<dbReference type="KEGG" id="sdd:D9753_36115"/>
<sequence>MQSARALPEVAPSSDGRNAPAGQADATGSTGALRQTGTRTVNITVFTTDLHIAGHDLPGISVTLTSSRRPPRPPFRRLDIDIATVIELLALVEGGAASAGAVRDMLEAVVDEVEEADEEDRREDEALRQLRSTPVPKAPARTPQYDTRSVYVVSSEAEAKIVKIGVSKNVPGRLRSLQSGSGSPLAVRWTSTGGGLLESRLHDRFATRALGGEWFDFTDVADPVAMIAKAARGLLKNATIVEFPT</sequence>
<organism evidence="3 4">
    <name type="scientific">Streptomyces dangxiongensis</name>
    <dbReference type="NCBI Taxonomy" id="1442032"/>
    <lineage>
        <taxon>Bacteria</taxon>
        <taxon>Bacillati</taxon>
        <taxon>Actinomycetota</taxon>
        <taxon>Actinomycetes</taxon>
        <taxon>Kitasatosporales</taxon>
        <taxon>Streptomycetaceae</taxon>
        <taxon>Streptomyces</taxon>
    </lineage>
</organism>
<gene>
    <name evidence="3" type="ORF">D9753_36115</name>
</gene>
<feature type="region of interest" description="Disordered" evidence="1">
    <location>
        <begin position="114"/>
        <end position="143"/>
    </location>
</feature>
<feature type="region of interest" description="Disordered" evidence="1">
    <location>
        <begin position="1"/>
        <end position="35"/>
    </location>
</feature>
<evidence type="ECO:0000256" key="1">
    <source>
        <dbReference type="SAM" id="MobiDB-lite"/>
    </source>
</evidence>
<feature type="domain" description="Bacteriophage T5 Orf172 DNA-binding" evidence="2">
    <location>
        <begin position="156"/>
        <end position="230"/>
    </location>
</feature>
<evidence type="ECO:0000259" key="2">
    <source>
        <dbReference type="SMART" id="SM00974"/>
    </source>
</evidence>
<name>A0A3G2JQS7_9ACTN</name>
<dbReference type="Pfam" id="PF13455">
    <property type="entry name" value="MUG113"/>
    <property type="match status" value="1"/>
</dbReference>
<dbReference type="EMBL" id="CP033073">
    <property type="protein sequence ID" value="AYN43372.1"/>
    <property type="molecule type" value="Genomic_DNA"/>
</dbReference>
<feature type="compositionally biased region" description="Polar residues" evidence="1">
    <location>
        <begin position="26"/>
        <end position="35"/>
    </location>
</feature>
<dbReference type="OrthoDB" id="4338917at2"/>
<evidence type="ECO:0000313" key="3">
    <source>
        <dbReference type="EMBL" id="AYN43372.1"/>
    </source>
</evidence>
<reference evidence="3 4" key="1">
    <citation type="submission" date="2018-10" db="EMBL/GenBank/DDBJ databases">
        <title>The genome of Streptomyces dangxiongensis Z022.</title>
        <authorList>
            <person name="Zhang B."/>
        </authorList>
    </citation>
    <scope>NUCLEOTIDE SEQUENCE [LARGE SCALE GENOMIC DNA]</scope>
    <source>
        <strain evidence="3 4">Z022</strain>
    </source>
</reference>
<protein>
    <submittedName>
        <fullName evidence="3">GIY-YIG nuclease family protein</fullName>
    </submittedName>
</protein>
<dbReference type="SMART" id="SM00974">
    <property type="entry name" value="T5orf172"/>
    <property type="match status" value="1"/>
</dbReference>
<keyword evidence="4" id="KW-1185">Reference proteome</keyword>